<keyword evidence="3" id="KW-1185">Reference proteome</keyword>
<dbReference type="AlphaFoldDB" id="A0AAD5I868"/>
<accession>A0AAD5I868</accession>
<sequence>MPAWLLLRLKVGHSCLQPMGSKSEKVGHLNRIKGQDLSRPTLVHMVELEKLPSETSSSNDGEQQWTVAEDSVDERCSDGDRSDDVDRGATTTVSYVPFSLCSGGD</sequence>
<feature type="region of interest" description="Disordered" evidence="1">
    <location>
        <begin position="51"/>
        <end position="88"/>
    </location>
</feature>
<comment type="caution">
    <text evidence="2">The sequence shown here is derived from an EMBL/GenBank/DDBJ whole genome shotgun (WGS) entry which is preliminary data.</text>
</comment>
<organism evidence="2 3">
    <name type="scientific">Acer negundo</name>
    <name type="common">Box elder</name>
    <dbReference type="NCBI Taxonomy" id="4023"/>
    <lineage>
        <taxon>Eukaryota</taxon>
        <taxon>Viridiplantae</taxon>
        <taxon>Streptophyta</taxon>
        <taxon>Embryophyta</taxon>
        <taxon>Tracheophyta</taxon>
        <taxon>Spermatophyta</taxon>
        <taxon>Magnoliopsida</taxon>
        <taxon>eudicotyledons</taxon>
        <taxon>Gunneridae</taxon>
        <taxon>Pentapetalae</taxon>
        <taxon>rosids</taxon>
        <taxon>malvids</taxon>
        <taxon>Sapindales</taxon>
        <taxon>Sapindaceae</taxon>
        <taxon>Hippocastanoideae</taxon>
        <taxon>Acereae</taxon>
        <taxon>Acer</taxon>
    </lineage>
</organism>
<evidence type="ECO:0000313" key="3">
    <source>
        <dbReference type="Proteomes" id="UP001064489"/>
    </source>
</evidence>
<evidence type="ECO:0000313" key="2">
    <source>
        <dbReference type="EMBL" id="KAI9154465.1"/>
    </source>
</evidence>
<proteinExistence type="predicted"/>
<evidence type="ECO:0000256" key="1">
    <source>
        <dbReference type="SAM" id="MobiDB-lite"/>
    </source>
</evidence>
<gene>
    <name evidence="2" type="ORF">LWI28_026683</name>
</gene>
<reference evidence="2" key="1">
    <citation type="journal article" date="2022" name="Plant J.">
        <title>Strategies of tolerance reflected in two North American maple genomes.</title>
        <authorList>
            <person name="McEvoy S.L."/>
            <person name="Sezen U.U."/>
            <person name="Trouern-Trend A."/>
            <person name="McMahon S.M."/>
            <person name="Schaberg P.G."/>
            <person name="Yang J."/>
            <person name="Wegrzyn J.L."/>
            <person name="Swenson N.G."/>
        </authorList>
    </citation>
    <scope>NUCLEOTIDE SEQUENCE</scope>
    <source>
        <strain evidence="2">91603</strain>
    </source>
</reference>
<reference evidence="2" key="2">
    <citation type="submission" date="2023-02" db="EMBL/GenBank/DDBJ databases">
        <authorList>
            <person name="Swenson N.G."/>
            <person name="Wegrzyn J.L."/>
            <person name="Mcevoy S.L."/>
        </authorList>
    </citation>
    <scope>NUCLEOTIDE SEQUENCE</scope>
    <source>
        <strain evidence="2">91603</strain>
        <tissue evidence="2">Leaf</tissue>
    </source>
</reference>
<dbReference type="EMBL" id="JAJSOW010000108">
    <property type="protein sequence ID" value="KAI9154465.1"/>
    <property type="molecule type" value="Genomic_DNA"/>
</dbReference>
<protein>
    <submittedName>
        <fullName evidence="2">Uncharacterized protein</fullName>
    </submittedName>
</protein>
<feature type="compositionally biased region" description="Basic and acidic residues" evidence="1">
    <location>
        <begin position="73"/>
        <end position="87"/>
    </location>
</feature>
<name>A0AAD5I868_ACENE</name>
<feature type="compositionally biased region" description="Polar residues" evidence="1">
    <location>
        <begin position="53"/>
        <end position="66"/>
    </location>
</feature>
<dbReference type="Proteomes" id="UP001064489">
    <property type="component" value="Chromosome 11"/>
</dbReference>